<evidence type="ECO:0000313" key="2">
    <source>
        <dbReference type="Proteomes" id="UP000325440"/>
    </source>
</evidence>
<gene>
    <name evidence="1" type="ORF">CINCED_3A001225</name>
</gene>
<keyword evidence="2" id="KW-1185">Reference proteome</keyword>
<protein>
    <submittedName>
        <fullName evidence="1">Uncharacterized protein</fullName>
    </submittedName>
</protein>
<dbReference type="Proteomes" id="UP000325440">
    <property type="component" value="Unassembled WGS sequence"/>
</dbReference>
<proteinExistence type="predicted"/>
<reference evidence="1 2" key="1">
    <citation type="submission" date="2019-08" db="EMBL/GenBank/DDBJ databases">
        <authorList>
            <person name="Alioto T."/>
            <person name="Alioto T."/>
            <person name="Gomez Garrido J."/>
        </authorList>
    </citation>
    <scope>NUCLEOTIDE SEQUENCE [LARGE SCALE GENOMIC DNA]</scope>
</reference>
<name>A0A5E4M5T0_9HEMI</name>
<organism evidence="1 2">
    <name type="scientific">Cinara cedri</name>
    <dbReference type="NCBI Taxonomy" id="506608"/>
    <lineage>
        <taxon>Eukaryota</taxon>
        <taxon>Metazoa</taxon>
        <taxon>Ecdysozoa</taxon>
        <taxon>Arthropoda</taxon>
        <taxon>Hexapoda</taxon>
        <taxon>Insecta</taxon>
        <taxon>Pterygota</taxon>
        <taxon>Neoptera</taxon>
        <taxon>Paraneoptera</taxon>
        <taxon>Hemiptera</taxon>
        <taxon>Sternorrhyncha</taxon>
        <taxon>Aphidomorpha</taxon>
        <taxon>Aphidoidea</taxon>
        <taxon>Aphididae</taxon>
        <taxon>Lachninae</taxon>
        <taxon>Cinara</taxon>
    </lineage>
</organism>
<dbReference type="EMBL" id="CABPRJ010000101">
    <property type="protein sequence ID" value="VVC27384.1"/>
    <property type="molecule type" value="Genomic_DNA"/>
</dbReference>
<dbReference type="AlphaFoldDB" id="A0A5E4M5T0"/>
<accession>A0A5E4M5T0</accession>
<sequence>MVCAIHSKTNMIYITFIILYIITIEEVYCDVKDVNDICLSNIKNDLDNCSDADDCAQKLFNTNKDYDKLQLHTQKYALFLYSDMAVGYKDFLVSLNEDCKHNIRAKGYPKTLDDPIFETYQKCVDDNKSFGFWRK</sequence>
<evidence type="ECO:0000313" key="1">
    <source>
        <dbReference type="EMBL" id="VVC27384.1"/>
    </source>
</evidence>